<accession>A0AA38ZLI6</accession>
<reference evidence="1 2" key="1">
    <citation type="journal article" date="2023" name="BMC Biotechnol.">
        <title>Vitis rotundifolia cv Carlos genome sequencing.</title>
        <authorList>
            <person name="Huff M."/>
            <person name="Hulse-Kemp A."/>
            <person name="Scheffler B."/>
            <person name="Youngblood R."/>
            <person name="Simpson S."/>
            <person name="Babiker E."/>
            <person name="Staton M."/>
        </authorList>
    </citation>
    <scope>NUCLEOTIDE SEQUENCE [LARGE SCALE GENOMIC DNA]</scope>
    <source>
        <tissue evidence="1">Leaf</tissue>
    </source>
</reference>
<protein>
    <submittedName>
        <fullName evidence="1">Uncharacterized protein</fullName>
    </submittedName>
</protein>
<evidence type="ECO:0000313" key="2">
    <source>
        <dbReference type="Proteomes" id="UP001168098"/>
    </source>
</evidence>
<dbReference type="AlphaFoldDB" id="A0AA38ZLI6"/>
<gene>
    <name evidence="1" type="ORF">PVL29_013307</name>
</gene>
<keyword evidence="2" id="KW-1185">Reference proteome</keyword>
<evidence type="ECO:0000313" key="1">
    <source>
        <dbReference type="EMBL" id="KAJ9691069.1"/>
    </source>
</evidence>
<name>A0AA38ZLI6_VITRO</name>
<organism evidence="1 2">
    <name type="scientific">Vitis rotundifolia</name>
    <name type="common">Muscadine grape</name>
    <dbReference type="NCBI Taxonomy" id="103349"/>
    <lineage>
        <taxon>Eukaryota</taxon>
        <taxon>Viridiplantae</taxon>
        <taxon>Streptophyta</taxon>
        <taxon>Embryophyta</taxon>
        <taxon>Tracheophyta</taxon>
        <taxon>Spermatophyta</taxon>
        <taxon>Magnoliopsida</taxon>
        <taxon>eudicotyledons</taxon>
        <taxon>Gunneridae</taxon>
        <taxon>Pentapetalae</taxon>
        <taxon>rosids</taxon>
        <taxon>Vitales</taxon>
        <taxon>Vitaceae</taxon>
        <taxon>Viteae</taxon>
        <taxon>Vitis</taxon>
    </lineage>
</organism>
<comment type="caution">
    <text evidence="1">The sequence shown here is derived from an EMBL/GenBank/DDBJ whole genome shotgun (WGS) entry which is preliminary data.</text>
</comment>
<dbReference type="EMBL" id="JARBHA010000010">
    <property type="protein sequence ID" value="KAJ9691069.1"/>
    <property type="molecule type" value="Genomic_DNA"/>
</dbReference>
<dbReference type="Proteomes" id="UP001168098">
    <property type="component" value="Unassembled WGS sequence"/>
</dbReference>
<sequence>MDHIQVTPAVLPVTSQHLLIQPMMKASKSSGRTPFSTVAPAQFLRVSRLQIQQKLETIHEEGTAEGDDESSPVPLAAFFSSQLSACFLEVNKPSSSYESNMALCQEINYWKM</sequence>
<proteinExistence type="predicted"/>